<protein>
    <submittedName>
        <fullName evidence="1">Uncharacterized protein</fullName>
    </submittedName>
</protein>
<dbReference type="EMBL" id="BSXG01000073">
    <property type="protein sequence ID" value="GME35884.1"/>
    <property type="molecule type" value="Genomic_DNA"/>
</dbReference>
<gene>
    <name evidence="1" type="primary">g1840</name>
    <name evidence="1" type="ORF">NpPPO83_00001840</name>
</gene>
<proteinExistence type="predicted"/>
<dbReference type="Proteomes" id="UP001165186">
    <property type="component" value="Unassembled WGS sequence"/>
</dbReference>
<evidence type="ECO:0000313" key="1">
    <source>
        <dbReference type="EMBL" id="GME35884.1"/>
    </source>
</evidence>
<sequence length="207" mass="23808">MGSILKSHALLGEELQRASRCKRKDALAKIPTQSHTSQESLEDASLLDDDSDRMVFYRTHQDLCQLENCLRSDLLFSQTIKDRLQNEINLAFNLVAQRDGQLARIDNITMKTIAAVTLAFLPGTFIASLFGMNFFDFSADGDGQTWAVSEKLWLYWAVTLPLTFLTLGSWWAWDFRQKQWKFYGHPRAKKEAIEKPKQKREPEVGYV</sequence>
<accession>A0ACB5SDE5</accession>
<evidence type="ECO:0000313" key="2">
    <source>
        <dbReference type="Proteomes" id="UP001165186"/>
    </source>
</evidence>
<organism evidence="1 2">
    <name type="scientific">Neofusicoccum parvum</name>
    <dbReference type="NCBI Taxonomy" id="310453"/>
    <lineage>
        <taxon>Eukaryota</taxon>
        <taxon>Fungi</taxon>
        <taxon>Dikarya</taxon>
        <taxon>Ascomycota</taxon>
        <taxon>Pezizomycotina</taxon>
        <taxon>Dothideomycetes</taxon>
        <taxon>Dothideomycetes incertae sedis</taxon>
        <taxon>Botryosphaeriales</taxon>
        <taxon>Botryosphaeriaceae</taxon>
        <taxon>Neofusicoccum</taxon>
    </lineage>
</organism>
<comment type="caution">
    <text evidence="1">The sequence shown here is derived from an EMBL/GenBank/DDBJ whole genome shotgun (WGS) entry which is preliminary data.</text>
</comment>
<keyword evidence="2" id="KW-1185">Reference proteome</keyword>
<name>A0ACB5SDE5_9PEZI</name>
<reference evidence="1" key="1">
    <citation type="submission" date="2024-09" db="EMBL/GenBank/DDBJ databases">
        <title>Draft Genome Sequences of Neofusicoccum parvum.</title>
        <authorList>
            <person name="Ashida A."/>
            <person name="Camagna M."/>
            <person name="Tanaka A."/>
            <person name="Takemoto D."/>
        </authorList>
    </citation>
    <scope>NUCLEOTIDE SEQUENCE</scope>
    <source>
        <strain evidence="1">PPO83</strain>
    </source>
</reference>